<keyword evidence="2" id="KW-1185">Reference proteome</keyword>
<gene>
    <name evidence="1" type="ORF">HPB50_009721</name>
</gene>
<proteinExistence type="predicted"/>
<name>A0ACB7THY4_HYAAI</name>
<evidence type="ECO:0000313" key="2">
    <source>
        <dbReference type="Proteomes" id="UP000821845"/>
    </source>
</evidence>
<dbReference type="Proteomes" id="UP000821845">
    <property type="component" value="Chromosome 1"/>
</dbReference>
<reference evidence="1" key="1">
    <citation type="submission" date="2020-05" db="EMBL/GenBank/DDBJ databases">
        <title>Large-scale comparative analyses of tick genomes elucidate their genetic diversity and vector capacities.</title>
        <authorList>
            <person name="Jia N."/>
            <person name="Wang J."/>
            <person name="Shi W."/>
            <person name="Du L."/>
            <person name="Sun Y."/>
            <person name="Zhan W."/>
            <person name="Jiang J."/>
            <person name="Wang Q."/>
            <person name="Zhang B."/>
            <person name="Ji P."/>
            <person name="Sakyi L.B."/>
            <person name="Cui X."/>
            <person name="Yuan T."/>
            <person name="Jiang B."/>
            <person name="Yang W."/>
            <person name="Lam T.T.-Y."/>
            <person name="Chang Q."/>
            <person name="Ding S."/>
            <person name="Wang X."/>
            <person name="Zhu J."/>
            <person name="Ruan X."/>
            <person name="Zhao L."/>
            <person name="Wei J."/>
            <person name="Que T."/>
            <person name="Du C."/>
            <person name="Cheng J."/>
            <person name="Dai P."/>
            <person name="Han X."/>
            <person name="Huang E."/>
            <person name="Gao Y."/>
            <person name="Liu J."/>
            <person name="Shao H."/>
            <person name="Ye R."/>
            <person name="Li L."/>
            <person name="Wei W."/>
            <person name="Wang X."/>
            <person name="Wang C."/>
            <person name="Yang T."/>
            <person name="Huo Q."/>
            <person name="Li W."/>
            <person name="Guo W."/>
            <person name="Chen H."/>
            <person name="Zhou L."/>
            <person name="Ni X."/>
            <person name="Tian J."/>
            <person name="Zhou Y."/>
            <person name="Sheng Y."/>
            <person name="Liu T."/>
            <person name="Pan Y."/>
            <person name="Xia L."/>
            <person name="Li J."/>
            <person name="Zhao F."/>
            <person name="Cao W."/>
        </authorList>
    </citation>
    <scope>NUCLEOTIDE SEQUENCE</scope>
    <source>
        <strain evidence="1">Hyas-2018</strain>
    </source>
</reference>
<organism evidence="1 2">
    <name type="scientific">Hyalomma asiaticum</name>
    <name type="common">Tick</name>
    <dbReference type="NCBI Taxonomy" id="266040"/>
    <lineage>
        <taxon>Eukaryota</taxon>
        <taxon>Metazoa</taxon>
        <taxon>Ecdysozoa</taxon>
        <taxon>Arthropoda</taxon>
        <taxon>Chelicerata</taxon>
        <taxon>Arachnida</taxon>
        <taxon>Acari</taxon>
        <taxon>Parasitiformes</taxon>
        <taxon>Ixodida</taxon>
        <taxon>Ixodoidea</taxon>
        <taxon>Ixodidae</taxon>
        <taxon>Hyalomminae</taxon>
        <taxon>Hyalomma</taxon>
    </lineage>
</organism>
<evidence type="ECO:0000313" key="1">
    <source>
        <dbReference type="EMBL" id="KAH6945726.1"/>
    </source>
</evidence>
<sequence length="141" mass="14798">MERLIAGSRGKRNSSCFRTEEKGARAGESVLEHGQNGPEVYRTGIDARGSRTEAPVFGTTSASRSPPRKICSWPAAVWEPPSTHVVHPTGRCSTVKTASVTRSSPGTEETRGATDNGSCCLASGGSPTRPMTPATATSLPR</sequence>
<protein>
    <submittedName>
        <fullName evidence="1">Uncharacterized protein</fullName>
    </submittedName>
</protein>
<dbReference type="EMBL" id="CM023481">
    <property type="protein sequence ID" value="KAH6945726.1"/>
    <property type="molecule type" value="Genomic_DNA"/>
</dbReference>
<accession>A0ACB7THY4</accession>
<comment type="caution">
    <text evidence="1">The sequence shown here is derived from an EMBL/GenBank/DDBJ whole genome shotgun (WGS) entry which is preliminary data.</text>
</comment>